<gene>
    <name evidence="6" type="ORF">AMETH_3681</name>
</gene>
<evidence type="ECO:0000313" key="6">
    <source>
        <dbReference type="EMBL" id="AIJ23773.1"/>
    </source>
</evidence>
<dbReference type="EMBL" id="CP009110">
    <property type="protein sequence ID" value="AIJ23773.1"/>
    <property type="molecule type" value="Genomic_DNA"/>
</dbReference>
<sequence length="314" mass="34685">MARASAVHLVNLDLNLLVVLRELLRERNVTRAAARLGVTQPAVSASLARLRRHFDDDLLVRSGNGYVLSPLAAQLTDQVEAICGATERLFGTGHDFDPGVSGREFTVFMADYTIEVLGSRLSAVLAEQAPGVQLHVRLVREAFARDIGGTIRLIDGLVAPPASRFDLPDVRSVELFTERWVCVVDAANPHVTGDELSLAQLAEMTWVAPFQPDRGFAPAAPMSRQLVLFGIQPRIRVRVESYQAVPHFVAGTDRVALLQERLARRVAPRLGLRVLPCPGDPEPIVERFWWHTDYDGDPAHRWFREVLVSLAAGI</sequence>
<dbReference type="Gene3D" id="3.40.190.10">
    <property type="entry name" value="Periplasmic binding protein-like II"/>
    <property type="match status" value="2"/>
</dbReference>
<organism evidence="6 7">
    <name type="scientific">Amycolatopsis methanolica 239</name>
    <dbReference type="NCBI Taxonomy" id="1068978"/>
    <lineage>
        <taxon>Bacteria</taxon>
        <taxon>Bacillati</taxon>
        <taxon>Actinomycetota</taxon>
        <taxon>Actinomycetes</taxon>
        <taxon>Pseudonocardiales</taxon>
        <taxon>Pseudonocardiaceae</taxon>
        <taxon>Amycolatopsis</taxon>
        <taxon>Amycolatopsis methanolica group</taxon>
    </lineage>
</organism>
<dbReference type="SUPFAM" id="SSF53850">
    <property type="entry name" value="Periplasmic binding protein-like II"/>
    <property type="match status" value="1"/>
</dbReference>
<protein>
    <submittedName>
        <fullName evidence="6">LysR family transcriptional regulator</fullName>
    </submittedName>
</protein>
<dbReference type="OrthoDB" id="8717159at2"/>
<evidence type="ECO:0000259" key="5">
    <source>
        <dbReference type="PROSITE" id="PS50931"/>
    </source>
</evidence>
<dbReference type="Proteomes" id="UP000062973">
    <property type="component" value="Chromosome"/>
</dbReference>
<dbReference type="CDD" id="cd08417">
    <property type="entry name" value="PBP2_Nitroaromatics_like"/>
    <property type="match status" value="1"/>
</dbReference>
<keyword evidence="7" id="KW-1185">Reference proteome</keyword>
<dbReference type="PRINTS" id="PR00039">
    <property type="entry name" value="HTHLYSR"/>
</dbReference>
<dbReference type="Pfam" id="PF03466">
    <property type="entry name" value="LysR_substrate"/>
    <property type="match status" value="1"/>
</dbReference>
<reference evidence="6 7" key="1">
    <citation type="submission" date="2014-07" db="EMBL/GenBank/DDBJ databases">
        <title>Whole Genome Sequence of the Amycolatopsis methanolica 239.</title>
        <authorList>
            <person name="Tang B."/>
        </authorList>
    </citation>
    <scope>NUCLEOTIDE SEQUENCE [LARGE SCALE GENOMIC DNA]</scope>
    <source>
        <strain evidence="6 7">239</strain>
    </source>
</reference>
<dbReference type="GO" id="GO:0003677">
    <property type="term" value="F:DNA binding"/>
    <property type="evidence" value="ECO:0007669"/>
    <property type="project" value="UniProtKB-KW"/>
</dbReference>
<dbReference type="PATRIC" id="fig|1068978.7.peg.3933"/>
<dbReference type="InterPro" id="IPR005119">
    <property type="entry name" value="LysR_subst-bd"/>
</dbReference>
<dbReference type="InterPro" id="IPR000847">
    <property type="entry name" value="LysR_HTH_N"/>
</dbReference>
<keyword evidence="4" id="KW-0804">Transcription</keyword>
<dbReference type="Pfam" id="PF00126">
    <property type="entry name" value="HTH_1"/>
    <property type="match status" value="1"/>
</dbReference>
<name>A0A076MSB7_AMYME</name>
<dbReference type="RefSeq" id="WP_017982606.1">
    <property type="nucleotide sequence ID" value="NZ_AQUL01000001.1"/>
</dbReference>
<dbReference type="SUPFAM" id="SSF46785">
    <property type="entry name" value="Winged helix' DNA-binding domain"/>
    <property type="match status" value="1"/>
</dbReference>
<evidence type="ECO:0000256" key="4">
    <source>
        <dbReference type="ARBA" id="ARBA00023163"/>
    </source>
</evidence>
<evidence type="ECO:0000313" key="7">
    <source>
        <dbReference type="Proteomes" id="UP000062973"/>
    </source>
</evidence>
<comment type="similarity">
    <text evidence="1">Belongs to the LysR transcriptional regulatory family.</text>
</comment>
<evidence type="ECO:0000256" key="2">
    <source>
        <dbReference type="ARBA" id="ARBA00023015"/>
    </source>
</evidence>
<feature type="domain" description="HTH lysR-type" evidence="5">
    <location>
        <begin position="12"/>
        <end position="69"/>
    </location>
</feature>
<dbReference type="PANTHER" id="PTHR30118">
    <property type="entry name" value="HTH-TYPE TRANSCRIPTIONAL REGULATOR LEUO-RELATED"/>
    <property type="match status" value="1"/>
</dbReference>
<dbReference type="InterPro" id="IPR036388">
    <property type="entry name" value="WH-like_DNA-bd_sf"/>
</dbReference>
<proteinExistence type="inferred from homology"/>
<keyword evidence="2" id="KW-0805">Transcription regulation</keyword>
<dbReference type="Gene3D" id="1.10.10.10">
    <property type="entry name" value="Winged helix-like DNA-binding domain superfamily/Winged helix DNA-binding domain"/>
    <property type="match status" value="1"/>
</dbReference>
<dbReference type="InterPro" id="IPR036390">
    <property type="entry name" value="WH_DNA-bd_sf"/>
</dbReference>
<evidence type="ECO:0000256" key="3">
    <source>
        <dbReference type="ARBA" id="ARBA00023125"/>
    </source>
</evidence>
<dbReference type="eggNOG" id="COG0583">
    <property type="taxonomic scope" value="Bacteria"/>
</dbReference>
<keyword evidence="3" id="KW-0238">DNA-binding</keyword>
<dbReference type="PANTHER" id="PTHR30118:SF15">
    <property type="entry name" value="TRANSCRIPTIONAL REGULATORY PROTEIN"/>
    <property type="match status" value="1"/>
</dbReference>
<dbReference type="PROSITE" id="PS50931">
    <property type="entry name" value="HTH_LYSR"/>
    <property type="match status" value="1"/>
</dbReference>
<evidence type="ECO:0000256" key="1">
    <source>
        <dbReference type="ARBA" id="ARBA00009437"/>
    </source>
</evidence>
<dbReference type="STRING" id="1068978.AMETH_3681"/>
<dbReference type="GO" id="GO:0003700">
    <property type="term" value="F:DNA-binding transcription factor activity"/>
    <property type="evidence" value="ECO:0007669"/>
    <property type="project" value="InterPro"/>
</dbReference>
<accession>A0A076MSB7</accession>
<dbReference type="InterPro" id="IPR037402">
    <property type="entry name" value="YidZ_PBP2"/>
</dbReference>
<dbReference type="AlphaFoldDB" id="A0A076MSB7"/>
<dbReference type="InterPro" id="IPR050389">
    <property type="entry name" value="LysR-type_TF"/>
</dbReference>
<dbReference type="KEGG" id="amq:AMETH_3681"/>
<dbReference type="HOGENOM" id="CLU_039613_39_0_11"/>